<dbReference type="Pfam" id="PF05100">
    <property type="entry name" value="Phage_tail_L"/>
    <property type="match status" value="1"/>
</dbReference>
<proteinExistence type="predicted"/>
<reference evidence="1 2" key="1">
    <citation type="submission" date="2018-06" db="EMBL/GenBank/DDBJ databases">
        <title>ACT-28, a chromosomally-encoded AmpC with carbapenemase activity from Enterobacter kobei.</title>
        <authorList>
            <person name="Jousset A.B."/>
            <person name="Oueslati S."/>
            <person name="Bernabeu S."/>
            <person name="Takissian J."/>
            <person name="Creton E."/>
            <person name="Vogel A."/>
            <person name="Cotellon G."/>
            <person name="Bonnin R.A."/>
            <person name="Dortet L."/>
            <person name="Naas T."/>
        </authorList>
    </citation>
    <scope>NUCLEOTIDE SEQUENCE [LARGE SCALE GENOMIC DNA]</scope>
    <source>
        <strain evidence="1 2">99B3</strain>
    </source>
</reference>
<dbReference type="GO" id="GO:0046718">
    <property type="term" value="P:symbiont entry into host cell"/>
    <property type="evidence" value="ECO:0007669"/>
    <property type="project" value="InterPro"/>
</dbReference>
<accession>A0A330GD99</accession>
<sequence>MSLNADYQKLESGNDVRLIEVDGSSFGLTDVLRFHNYNIPHTEAEIIAAGGDESKLPAKTIWWQGNEYAAWPYQLEGLEKSTSGSNATPSLTVANIESSISALCLAYDDLLQAKVTIHDTKEKYLDARNFTAGNPTADPTQEKLQVWYIDGKTGELAGETVEFVLSSPMDLQGQMIPTRQLHSLCTWCIRNKYRTGDGCDYAGTRYFDKNNNPVSDPSLDECNGTLTACKLRFGEDNELSHGGFPGTSLIRS</sequence>
<name>A0A330GD99_ENTCL</name>
<dbReference type="GO" id="GO:0030430">
    <property type="term" value="C:host cell cytoplasm"/>
    <property type="evidence" value="ECO:0007669"/>
    <property type="project" value="InterPro"/>
</dbReference>
<dbReference type="InterPro" id="IPR006487">
    <property type="entry name" value="Phage_lambda_L"/>
</dbReference>
<dbReference type="GO" id="GO:0051536">
    <property type="term" value="F:iron-sulfur cluster binding"/>
    <property type="evidence" value="ECO:0007669"/>
    <property type="project" value="InterPro"/>
</dbReference>
<evidence type="ECO:0000313" key="2">
    <source>
        <dbReference type="Proteomes" id="UP000251576"/>
    </source>
</evidence>
<evidence type="ECO:0000313" key="1">
    <source>
        <dbReference type="EMBL" id="RAZ62868.1"/>
    </source>
</evidence>
<dbReference type="RefSeq" id="WP_112781798.1">
    <property type="nucleotide sequence ID" value="NZ_CABMNQ010000054.1"/>
</dbReference>
<dbReference type="NCBIfam" id="TIGR01600">
    <property type="entry name" value="phage_tail_L"/>
    <property type="match status" value="1"/>
</dbReference>
<gene>
    <name evidence="1" type="ORF">DP202_22725</name>
</gene>
<comment type="caution">
    <text evidence="1">The sequence shown here is derived from an EMBL/GenBank/DDBJ whole genome shotgun (WGS) entry which is preliminary data.</text>
</comment>
<dbReference type="AlphaFoldDB" id="A0A330GD99"/>
<protein>
    <submittedName>
        <fullName evidence="1">Phage minor tail protein L</fullName>
    </submittedName>
</protein>
<dbReference type="EMBL" id="QMDH01000054">
    <property type="protein sequence ID" value="RAZ62868.1"/>
    <property type="molecule type" value="Genomic_DNA"/>
</dbReference>
<dbReference type="Proteomes" id="UP000251576">
    <property type="component" value="Unassembled WGS sequence"/>
</dbReference>
<organism evidence="1 2">
    <name type="scientific">Enterobacter cloacae</name>
    <dbReference type="NCBI Taxonomy" id="550"/>
    <lineage>
        <taxon>Bacteria</taxon>
        <taxon>Pseudomonadati</taxon>
        <taxon>Pseudomonadota</taxon>
        <taxon>Gammaproteobacteria</taxon>
        <taxon>Enterobacterales</taxon>
        <taxon>Enterobacteriaceae</taxon>
        <taxon>Enterobacter</taxon>
        <taxon>Enterobacter cloacae complex</taxon>
    </lineage>
</organism>